<dbReference type="EMBL" id="CAJVAX010000001">
    <property type="protein sequence ID" value="CAG7602194.1"/>
    <property type="molecule type" value="Genomic_DNA"/>
</dbReference>
<proteinExistence type="predicted"/>
<keyword evidence="2" id="KW-1185">Reference proteome</keyword>
<dbReference type="Proteomes" id="UP001153328">
    <property type="component" value="Unassembled WGS sequence"/>
</dbReference>
<organism evidence="1 2">
    <name type="scientific">Actinacidiphila bryophytorum</name>
    <dbReference type="NCBI Taxonomy" id="1436133"/>
    <lineage>
        <taxon>Bacteria</taxon>
        <taxon>Bacillati</taxon>
        <taxon>Actinomycetota</taxon>
        <taxon>Actinomycetes</taxon>
        <taxon>Kitasatosporales</taxon>
        <taxon>Streptomycetaceae</taxon>
        <taxon>Actinacidiphila</taxon>
    </lineage>
</organism>
<dbReference type="RefSeq" id="WP_205044389.1">
    <property type="nucleotide sequence ID" value="NZ_CAJVAX010000001.1"/>
</dbReference>
<sequence length="49" mass="5146">MPTGTALNDLTVSDPEELQEFLEQVSAESGGGIVATMESLTTTIMTSIE</sequence>
<dbReference type="AlphaFoldDB" id="A0A9W4DYZ0"/>
<reference evidence="1" key="1">
    <citation type="submission" date="2021-06" db="EMBL/GenBank/DDBJ databases">
        <authorList>
            <person name="Arsene-Ploetze F."/>
        </authorList>
    </citation>
    <scope>NUCLEOTIDE SEQUENCE</scope>
    <source>
        <strain evidence="1">SBRY1</strain>
    </source>
</reference>
<gene>
    <name evidence="1" type="ORF">SBRY_10504</name>
</gene>
<comment type="caution">
    <text evidence="1">The sequence shown here is derived from an EMBL/GenBank/DDBJ whole genome shotgun (WGS) entry which is preliminary data.</text>
</comment>
<protein>
    <submittedName>
        <fullName evidence="1">Uncharacterized protein</fullName>
    </submittedName>
</protein>
<accession>A0A9W4DYZ0</accession>
<evidence type="ECO:0000313" key="2">
    <source>
        <dbReference type="Proteomes" id="UP001153328"/>
    </source>
</evidence>
<evidence type="ECO:0000313" key="1">
    <source>
        <dbReference type="EMBL" id="CAG7602194.1"/>
    </source>
</evidence>
<name>A0A9W4DYZ0_9ACTN</name>